<protein>
    <recommendedName>
        <fullName evidence="4">CxC2-like cysteine cluster KDZ transposase-associated domain-containing protein</fullName>
    </recommendedName>
</protein>
<evidence type="ECO:0008006" key="4">
    <source>
        <dbReference type="Google" id="ProtNLM"/>
    </source>
</evidence>
<name>A0A6A4IHX1_9AGAR</name>
<feature type="region of interest" description="Disordered" evidence="1">
    <location>
        <begin position="288"/>
        <end position="313"/>
    </location>
</feature>
<dbReference type="Pfam" id="PF18759">
    <property type="entry name" value="Plavaka"/>
    <property type="match status" value="1"/>
</dbReference>
<gene>
    <name evidence="2" type="ORF">BT96DRAFT_952915</name>
</gene>
<dbReference type="Proteomes" id="UP000799118">
    <property type="component" value="Unassembled WGS sequence"/>
</dbReference>
<evidence type="ECO:0000313" key="3">
    <source>
        <dbReference type="Proteomes" id="UP000799118"/>
    </source>
</evidence>
<evidence type="ECO:0000313" key="2">
    <source>
        <dbReference type="EMBL" id="KAE9410241.1"/>
    </source>
</evidence>
<dbReference type="OrthoDB" id="2418900at2759"/>
<dbReference type="AlphaFoldDB" id="A0A6A4IHX1"/>
<dbReference type="InterPro" id="IPR041078">
    <property type="entry name" value="Plavaka"/>
</dbReference>
<proteinExistence type="predicted"/>
<feature type="compositionally biased region" description="Acidic residues" evidence="1">
    <location>
        <begin position="291"/>
        <end position="310"/>
    </location>
</feature>
<keyword evidence="3" id="KW-1185">Reference proteome</keyword>
<reference evidence="2" key="1">
    <citation type="journal article" date="2019" name="Environ. Microbiol.">
        <title>Fungal ecological strategies reflected in gene transcription - a case study of two litter decomposers.</title>
        <authorList>
            <person name="Barbi F."/>
            <person name="Kohler A."/>
            <person name="Barry K."/>
            <person name="Baskaran P."/>
            <person name="Daum C."/>
            <person name="Fauchery L."/>
            <person name="Ihrmark K."/>
            <person name="Kuo A."/>
            <person name="LaButti K."/>
            <person name="Lipzen A."/>
            <person name="Morin E."/>
            <person name="Grigoriev I.V."/>
            <person name="Henrissat B."/>
            <person name="Lindahl B."/>
            <person name="Martin F."/>
        </authorList>
    </citation>
    <scope>NUCLEOTIDE SEQUENCE</scope>
    <source>
        <strain evidence="2">JB14</strain>
    </source>
</reference>
<organism evidence="2 3">
    <name type="scientific">Gymnopus androsaceus JB14</name>
    <dbReference type="NCBI Taxonomy" id="1447944"/>
    <lineage>
        <taxon>Eukaryota</taxon>
        <taxon>Fungi</taxon>
        <taxon>Dikarya</taxon>
        <taxon>Basidiomycota</taxon>
        <taxon>Agaricomycotina</taxon>
        <taxon>Agaricomycetes</taxon>
        <taxon>Agaricomycetidae</taxon>
        <taxon>Agaricales</taxon>
        <taxon>Marasmiineae</taxon>
        <taxon>Omphalotaceae</taxon>
        <taxon>Gymnopus</taxon>
    </lineage>
</organism>
<evidence type="ECO:0000256" key="1">
    <source>
        <dbReference type="SAM" id="MobiDB-lite"/>
    </source>
</evidence>
<sequence>MVLIGYIPKAGRDGVRVTCANGKVRHIHPILAAYIVDHPEQCLIACCKENCCPKCTVLPNNRGSSTLADLWTEEFVAVEVEVDEEEDEEVHDDDALFNVHRIRPVFKPFWESLSFTDIFLLITPNILHQLHKGIFKDHLVSWVTTILGKKDIDNCFSCIPDHLGLRHFKNGITSVSQWTGREHKEMQKVLLGILAGCVHRAGNTRSLQYSQIHSMVHYINCIRAFGSLDGYNNKISKCLHIDYAKKAYAASNKCNYHEQMTIWLCRQEAIVRQTAYLDWCSSSLIANTEGSDNEDSGSDSDWEEEDEPEQVDAPRIVDLASSRSVDCAYSLTKTPSRRMVSVCTIEEEFGVHDFIPSLNKFL</sequence>
<accession>A0A6A4IHX1</accession>
<dbReference type="EMBL" id="ML769385">
    <property type="protein sequence ID" value="KAE9410241.1"/>
    <property type="molecule type" value="Genomic_DNA"/>
</dbReference>